<accession>A0AA48HWZ5</accession>
<dbReference type="EMBL" id="AP027272">
    <property type="protein sequence ID" value="BDX07408.1"/>
    <property type="molecule type" value="Genomic_DNA"/>
</dbReference>
<dbReference type="AlphaFoldDB" id="A0AA48HWZ5"/>
<dbReference type="InterPro" id="IPR014825">
    <property type="entry name" value="DNA_alkylation"/>
</dbReference>
<keyword evidence="2" id="KW-1185">Reference proteome</keyword>
<dbReference type="PANTHER" id="PTHR34070">
    <property type="entry name" value="ARMADILLO-TYPE FOLD"/>
    <property type="match status" value="1"/>
</dbReference>
<organism evidence="1 2">
    <name type="scientific">Planctobacterium marinum</name>
    <dbReference type="NCBI Taxonomy" id="1631968"/>
    <lineage>
        <taxon>Bacteria</taxon>
        <taxon>Pseudomonadati</taxon>
        <taxon>Pseudomonadota</taxon>
        <taxon>Gammaproteobacteria</taxon>
        <taxon>Alteromonadales</taxon>
        <taxon>Alteromonadaceae</taxon>
        <taxon>Planctobacterium</taxon>
    </lineage>
</organism>
<dbReference type="Gene3D" id="1.25.40.290">
    <property type="entry name" value="ARM repeat domains"/>
    <property type="match status" value="1"/>
</dbReference>
<name>A0AA48HWZ5_9ALTE</name>
<sequence length="226" mass="26424">MQLTERLVQQLQAHADSARAVKMQAYMKTQQAFFGVPAPLRKQLFKQAIKEFPVRDADEYREAILALWHGSHREMQYQALEVAEHGKNFRTSEQMPLYESLLDTAENWDTVDWIATSMVGLLIKSQLELRSWLIKWRVADNLWLRRASLIAHLKHKQQTDVNLLAETILMLASEREFFIRKAIGWVLREYGKTNPIWVRDFVQAHQSELSGLSQREALKHINKSNN</sequence>
<dbReference type="Gene3D" id="1.20.1660.10">
    <property type="entry name" value="Hypothetical protein (EF3068)"/>
    <property type="match status" value="1"/>
</dbReference>
<evidence type="ECO:0008006" key="3">
    <source>
        <dbReference type="Google" id="ProtNLM"/>
    </source>
</evidence>
<dbReference type="InterPro" id="IPR016024">
    <property type="entry name" value="ARM-type_fold"/>
</dbReference>
<evidence type="ECO:0000313" key="2">
    <source>
        <dbReference type="Proteomes" id="UP001333710"/>
    </source>
</evidence>
<dbReference type="CDD" id="cd07064">
    <property type="entry name" value="AlkD_like_1"/>
    <property type="match status" value="1"/>
</dbReference>
<dbReference type="KEGG" id="pmaw:MACH26_29290"/>
<dbReference type="Proteomes" id="UP001333710">
    <property type="component" value="Chromosome"/>
</dbReference>
<evidence type="ECO:0000313" key="1">
    <source>
        <dbReference type="EMBL" id="BDX07408.1"/>
    </source>
</evidence>
<dbReference type="RefSeq" id="WP_338293407.1">
    <property type="nucleotide sequence ID" value="NZ_AP027272.1"/>
</dbReference>
<dbReference type="SUPFAM" id="SSF48371">
    <property type="entry name" value="ARM repeat"/>
    <property type="match status" value="1"/>
</dbReference>
<proteinExistence type="predicted"/>
<protein>
    <recommendedName>
        <fullName evidence="3">DNA alkylation repair protein</fullName>
    </recommendedName>
</protein>
<dbReference type="Pfam" id="PF08713">
    <property type="entry name" value="DNA_alkylation"/>
    <property type="match status" value="1"/>
</dbReference>
<gene>
    <name evidence="1" type="ORF">MACH26_29290</name>
</gene>
<reference evidence="1" key="1">
    <citation type="submission" date="2023-01" db="EMBL/GenBank/DDBJ databases">
        <title>Complete genome sequence of Planctobacterium marinum strain Dej080120_11.</title>
        <authorList>
            <person name="Ueki S."/>
            <person name="Maruyama F."/>
        </authorList>
    </citation>
    <scope>NUCLEOTIDE SEQUENCE</scope>
    <source>
        <strain evidence="1">Dej080120_11</strain>
    </source>
</reference>
<dbReference type="PANTHER" id="PTHR34070:SF1">
    <property type="entry name" value="DNA ALKYLATION REPAIR PROTEIN"/>
    <property type="match status" value="1"/>
</dbReference>